<feature type="domain" description="4Fe-4S ferredoxin-type" evidence="8">
    <location>
        <begin position="2"/>
        <end position="31"/>
    </location>
</feature>
<organism evidence="9 10">
    <name type="scientific">Acetonema longum DSM 6540</name>
    <dbReference type="NCBI Taxonomy" id="1009370"/>
    <lineage>
        <taxon>Bacteria</taxon>
        <taxon>Bacillati</taxon>
        <taxon>Bacillota</taxon>
        <taxon>Negativicutes</taxon>
        <taxon>Acetonemataceae</taxon>
        <taxon>Acetonema</taxon>
    </lineage>
</organism>
<evidence type="ECO:0000259" key="8">
    <source>
        <dbReference type="PROSITE" id="PS51379"/>
    </source>
</evidence>
<reference evidence="9 10" key="1">
    <citation type="journal article" date="2011" name="EMBO J.">
        <title>Structural diversity of bacterial flagellar motors.</title>
        <authorList>
            <person name="Chen S."/>
            <person name="Beeby M."/>
            <person name="Murphy G.E."/>
            <person name="Leadbetter J.R."/>
            <person name="Hendrixson D.R."/>
            <person name="Briegel A."/>
            <person name="Li Z."/>
            <person name="Shi J."/>
            <person name="Tocheva E.I."/>
            <person name="Muller A."/>
            <person name="Dobro M.J."/>
            <person name="Jensen G.J."/>
        </authorList>
    </citation>
    <scope>NUCLEOTIDE SEQUENCE [LARGE SCALE GENOMIC DNA]</scope>
    <source>
        <strain evidence="9 10">DSM 6540</strain>
    </source>
</reference>
<dbReference type="Pfam" id="PF12800">
    <property type="entry name" value="Fer4_4"/>
    <property type="match status" value="1"/>
</dbReference>
<evidence type="ECO:0000256" key="3">
    <source>
        <dbReference type="ARBA" id="ARBA00022723"/>
    </source>
</evidence>
<dbReference type="PROSITE" id="PS51379">
    <property type="entry name" value="4FE4S_FER_2"/>
    <property type="match status" value="4"/>
</dbReference>
<evidence type="ECO:0000256" key="4">
    <source>
        <dbReference type="ARBA" id="ARBA00022737"/>
    </source>
</evidence>
<dbReference type="OrthoDB" id="1723058at2"/>
<keyword evidence="1" id="KW-0813">Transport</keyword>
<dbReference type="InterPro" id="IPR017900">
    <property type="entry name" value="4Fe4S_Fe_S_CS"/>
</dbReference>
<accession>F7NE19</accession>
<dbReference type="InterPro" id="IPR017896">
    <property type="entry name" value="4Fe4S_Fe-S-bd"/>
</dbReference>
<proteinExistence type="predicted"/>
<evidence type="ECO:0000256" key="7">
    <source>
        <dbReference type="ARBA" id="ARBA00023014"/>
    </source>
</evidence>
<dbReference type="Gene3D" id="3.30.70.20">
    <property type="match status" value="2"/>
</dbReference>
<evidence type="ECO:0000256" key="1">
    <source>
        <dbReference type="ARBA" id="ARBA00022448"/>
    </source>
</evidence>
<dbReference type="CDD" id="cd10563">
    <property type="entry name" value="CooF_like"/>
    <property type="match status" value="1"/>
</dbReference>
<comment type="caution">
    <text evidence="9">The sequence shown here is derived from an EMBL/GenBank/DDBJ whole genome shotgun (WGS) entry which is preliminary data.</text>
</comment>
<dbReference type="PANTHER" id="PTHR43177">
    <property type="entry name" value="PROTEIN NRFC"/>
    <property type="match status" value="1"/>
</dbReference>
<dbReference type="PANTHER" id="PTHR43177:SF5">
    <property type="entry name" value="ANAEROBIC DIMETHYL SULFOXIDE REDUCTASE CHAIN B-RELATED"/>
    <property type="match status" value="1"/>
</dbReference>
<keyword evidence="3" id="KW-0479">Metal-binding</keyword>
<evidence type="ECO:0000256" key="2">
    <source>
        <dbReference type="ARBA" id="ARBA00022485"/>
    </source>
</evidence>
<keyword evidence="2" id="KW-0004">4Fe-4S</keyword>
<keyword evidence="5" id="KW-0249">Electron transport</keyword>
<keyword evidence="4" id="KW-0677">Repeat</keyword>
<dbReference type="GO" id="GO:0051539">
    <property type="term" value="F:4 iron, 4 sulfur cluster binding"/>
    <property type="evidence" value="ECO:0007669"/>
    <property type="project" value="UniProtKB-KW"/>
</dbReference>
<dbReference type="STRING" id="1009370.ALO_01409"/>
<name>F7NE19_9FIRM</name>
<feature type="domain" description="4Fe-4S ferredoxin-type" evidence="8">
    <location>
        <begin position="84"/>
        <end position="113"/>
    </location>
</feature>
<evidence type="ECO:0000256" key="5">
    <source>
        <dbReference type="ARBA" id="ARBA00022982"/>
    </source>
</evidence>
<dbReference type="eggNOG" id="COG1142">
    <property type="taxonomic scope" value="Bacteria"/>
</dbReference>
<gene>
    <name evidence="9" type="ORF">ALO_01409</name>
</gene>
<dbReference type="AlphaFoldDB" id="F7NE19"/>
<dbReference type="GO" id="GO:0046872">
    <property type="term" value="F:metal ion binding"/>
    <property type="evidence" value="ECO:0007669"/>
    <property type="project" value="UniProtKB-KW"/>
</dbReference>
<dbReference type="InterPro" id="IPR050954">
    <property type="entry name" value="ET_IronSulfur_Cluster-Binding"/>
</dbReference>
<evidence type="ECO:0000313" key="9">
    <source>
        <dbReference type="EMBL" id="EGO65674.1"/>
    </source>
</evidence>
<sequence length="183" mass="19832">MKRIWVDREKCLGCKSCELQCAIERDSVSRTLLGSVRETPLPAARVGVFGTTGRSFPLQCRHCQDAACIRACPAGAMRRDEATEAVFVEREKCRGCWMCVMACPFGAIIPHSAYKVAVKCDACMHMEELACVSACPTGALSQGDAGDFQKVLLAKRGRLVLFALENPGAGKVALEFTGKDDKP</sequence>
<dbReference type="Pfam" id="PF13247">
    <property type="entry name" value="Fer4_11"/>
    <property type="match status" value="1"/>
</dbReference>
<protein>
    <submittedName>
        <fullName evidence="9">4Fe-4S ferredoxin iron-sulfur binding domain protein</fullName>
    </submittedName>
</protein>
<keyword evidence="6" id="KW-0408">Iron</keyword>
<dbReference type="SUPFAM" id="SSF54862">
    <property type="entry name" value="4Fe-4S ferredoxins"/>
    <property type="match status" value="1"/>
</dbReference>
<keyword evidence="7" id="KW-0411">Iron-sulfur</keyword>
<evidence type="ECO:0000256" key="6">
    <source>
        <dbReference type="ARBA" id="ARBA00023004"/>
    </source>
</evidence>
<keyword evidence="10" id="KW-1185">Reference proteome</keyword>
<feature type="domain" description="4Fe-4S ferredoxin-type" evidence="8">
    <location>
        <begin position="114"/>
        <end position="145"/>
    </location>
</feature>
<evidence type="ECO:0000313" key="10">
    <source>
        <dbReference type="Proteomes" id="UP000003240"/>
    </source>
</evidence>
<dbReference type="EMBL" id="AFGF01000015">
    <property type="protein sequence ID" value="EGO65674.1"/>
    <property type="molecule type" value="Genomic_DNA"/>
</dbReference>
<dbReference type="Proteomes" id="UP000003240">
    <property type="component" value="Unassembled WGS sequence"/>
</dbReference>
<dbReference type="PROSITE" id="PS00198">
    <property type="entry name" value="4FE4S_FER_1"/>
    <property type="match status" value="1"/>
</dbReference>
<feature type="domain" description="4Fe-4S ferredoxin-type" evidence="8">
    <location>
        <begin position="51"/>
        <end position="82"/>
    </location>
</feature>
<dbReference type="RefSeq" id="WP_004092044.1">
    <property type="nucleotide sequence ID" value="NZ_AFGF01000015.1"/>
</dbReference>